<dbReference type="InterPro" id="IPR036047">
    <property type="entry name" value="F-box-like_dom_sf"/>
</dbReference>
<feature type="non-terminal residue" evidence="4">
    <location>
        <position position="1"/>
    </location>
</feature>
<evidence type="ECO:0000259" key="2">
    <source>
        <dbReference type="Pfam" id="PF00646"/>
    </source>
</evidence>
<dbReference type="InterPro" id="IPR032675">
    <property type="entry name" value="LRR_dom_sf"/>
</dbReference>
<reference evidence="4 5" key="1">
    <citation type="journal article" date="2019" name="Sci. Rep.">
        <title>A high-quality genome of Eragrostis curvula grass provides insights into Poaceae evolution and supports new strategies to enhance forage quality.</title>
        <authorList>
            <person name="Carballo J."/>
            <person name="Santos B.A.C.M."/>
            <person name="Zappacosta D."/>
            <person name="Garbus I."/>
            <person name="Selva J.P."/>
            <person name="Gallo C.A."/>
            <person name="Diaz A."/>
            <person name="Albertini E."/>
            <person name="Caccamo M."/>
            <person name="Echenique V."/>
        </authorList>
    </citation>
    <scope>NUCLEOTIDE SEQUENCE [LARGE SCALE GENOMIC DNA]</scope>
    <source>
        <strain evidence="5">cv. Victoria</strain>
        <tissue evidence="4">Leaf</tissue>
    </source>
</reference>
<evidence type="ECO:0000256" key="1">
    <source>
        <dbReference type="SAM" id="MobiDB-lite"/>
    </source>
</evidence>
<organism evidence="4 5">
    <name type="scientific">Eragrostis curvula</name>
    <name type="common">weeping love grass</name>
    <dbReference type="NCBI Taxonomy" id="38414"/>
    <lineage>
        <taxon>Eukaryota</taxon>
        <taxon>Viridiplantae</taxon>
        <taxon>Streptophyta</taxon>
        <taxon>Embryophyta</taxon>
        <taxon>Tracheophyta</taxon>
        <taxon>Spermatophyta</taxon>
        <taxon>Magnoliopsida</taxon>
        <taxon>Liliopsida</taxon>
        <taxon>Poales</taxon>
        <taxon>Poaceae</taxon>
        <taxon>PACMAD clade</taxon>
        <taxon>Chloridoideae</taxon>
        <taxon>Eragrostideae</taxon>
        <taxon>Eragrostidinae</taxon>
        <taxon>Eragrostis</taxon>
    </lineage>
</organism>
<dbReference type="Gramene" id="TVU05614">
    <property type="protein sequence ID" value="TVU05614"/>
    <property type="gene ID" value="EJB05_48783"/>
</dbReference>
<dbReference type="Pfam" id="PF00646">
    <property type="entry name" value="F-box"/>
    <property type="match status" value="1"/>
</dbReference>
<dbReference type="PANTHER" id="PTHR31900:SF34">
    <property type="entry name" value="EMB|CAB62440.1-RELATED"/>
    <property type="match status" value="1"/>
</dbReference>
<feature type="domain" description="F-box/LRR-repeat protein 15/At3g58940/PEG3-like LRR" evidence="3">
    <location>
        <begin position="104"/>
        <end position="199"/>
    </location>
</feature>
<evidence type="ECO:0000259" key="3">
    <source>
        <dbReference type="Pfam" id="PF24758"/>
    </source>
</evidence>
<dbReference type="PANTHER" id="PTHR31900">
    <property type="entry name" value="F-BOX/RNI SUPERFAMILY PROTEIN-RELATED"/>
    <property type="match status" value="1"/>
</dbReference>
<evidence type="ECO:0000313" key="5">
    <source>
        <dbReference type="Proteomes" id="UP000324897"/>
    </source>
</evidence>
<accession>A0A5J9T2W0</accession>
<dbReference type="Gene3D" id="3.80.10.10">
    <property type="entry name" value="Ribonuclease Inhibitor"/>
    <property type="match status" value="1"/>
</dbReference>
<dbReference type="SUPFAM" id="SSF52047">
    <property type="entry name" value="RNI-like"/>
    <property type="match status" value="1"/>
</dbReference>
<dbReference type="InterPro" id="IPR001810">
    <property type="entry name" value="F-box_dom"/>
</dbReference>
<sequence>MDAAPPQRRPRLPPPDGEEEAVLEPLPPELLDGILSRFPLRDAVRTSALARAWRRRWESVPSLKFNWGEGADPGAIIDVLQRYSCPVSEFRHSRVGKASFRHSKRWLRLLARKEVQFLSLDFEMSPPALAHTLSRSIFSCRELTFLSLESCNVPAMPPGFAGFPHLTTLRLSYVGFPEGAREFELLIATSPLLEKLYLQLLRVAYFDDMHDPWLFRRPNSGDLLFLNSLIMGGKSVISHRLRLVKLLFRYFEKGIGDLIIINDQLSCEQGNGYILEGLTCPFNNLKSLLLRTSLSLVSSVSSVFCLLRSAPKLEDLTIELNDDDSDDDEVGSNFLNAQWTDDLFSTLIHASVMHMMCKLSEMHFVEFVLSNARRLQKFHVYLDEDCPKSNEDAVTEFVKYRRASPRAKLFFERVSDD</sequence>
<feature type="region of interest" description="Disordered" evidence="1">
    <location>
        <begin position="1"/>
        <end position="20"/>
    </location>
</feature>
<keyword evidence="5" id="KW-1185">Reference proteome</keyword>
<gene>
    <name evidence="4" type="ORF">EJB05_48783</name>
</gene>
<feature type="domain" description="F-box" evidence="2">
    <location>
        <begin position="26"/>
        <end position="63"/>
    </location>
</feature>
<evidence type="ECO:0000313" key="4">
    <source>
        <dbReference type="EMBL" id="TVU05614.1"/>
    </source>
</evidence>
<dbReference type="EMBL" id="RWGY01000051">
    <property type="protein sequence ID" value="TVU05614.1"/>
    <property type="molecule type" value="Genomic_DNA"/>
</dbReference>
<protein>
    <recommendedName>
        <fullName evidence="6">F-box domain-containing protein</fullName>
    </recommendedName>
</protein>
<dbReference type="OrthoDB" id="1155922at2759"/>
<comment type="caution">
    <text evidence="4">The sequence shown here is derived from an EMBL/GenBank/DDBJ whole genome shotgun (WGS) entry which is preliminary data.</text>
</comment>
<evidence type="ECO:0008006" key="6">
    <source>
        <dbReference type="Google" id="ProtNLM"/>
    </source>
</evidence>
<dbReference type="Proteomes" id="UP000324897">
    <property type="component" value="Unassembled WGS sequence"/>
</dbReference>
<name>A0A5J9T2W0_9POAL</name>
<dbReference type="SUPFAM" id="SSF81383">
    <property type="entry name" value="F-box domain"/>
    <property type="match status" value="1"/>
</dbReference>
<dbReference type="InterPro" id="IPR055411">
    <property type="entry name" value="LRR_FXL15/At3g58940/PEG3-like"/>
</dbReference>
<proteinExistence type="predicted"/>
<dbReference type="Pfam" id="PF24758">
    <property type="entry name" value="LRR_At5g56370"/>
    <property type="match status" value="1"/>
</dbReference>
<dbReference type="InterPro" id="IPR050232">
    <property type="entry name" value="FBL13/AtMIF1-like"/>
</dbReference>
<dbReference type="AlphaFoldDB" id="A0A5J9T2W0"/>